<name>A0A075AZZ1_ROZAC</name>
<protein>
    <submittedName>
        <fullName evidence="2">Uncharacterized protein</fullName>
    </submittedName>
</protein>
<evidence type="ECO:0000313" key="2">
    <source>
        <dbReference type="EMBL" id="EPZ35684.1"/>
    </source>
</evidence>
<feature type="compositionally biased region" description="Polar residues" evidence="1">
    <location>
        <begin position="363"/>
        <end position="373"/>
    </location>
</feature>
<reference evidence="2 4" key="1">
    <citation type="journal article" date="2013" name="Curr. Biol.">
        <title>Shared signatures of parasitism and phylogenomics unite Cryptomycota and microsporidia.</title>
        <authorList>
            <person name="James T.Y."/>
            <person name="Pelin A."/>
            <person name="Bonen L."/>
            <person name="Ahrendt S."/>
            <person name="Sain D."/>
            <person name="Corradi N."/>
            <person name="Stajich J.E."/>
        </authorList>
    </citation>
    <scope>NUCLEOTIDE SEQUENCE [LARGE SCALE GENOMIC DNA]</scope>
    <source>
        <strain evidence="2 4">CSF55</strain>
        <strain evidence="2 4">CSF55</strain>
    </source>
</reference>
<evidence type="ECO:0000313" key="4">
    <source>
        <dbReference type="Proteomes" id="UP000030755"/>
    </source>
</evidence>
<dbReference type="Proteomes" id="UP000281549">
    <property type="component" value="Unassembled WGS sequence"/>
</dbReference>
<dbReference type="HOGENOM" id="CLU_674650_0_0_1"/>
<feature type="region of interest" description="Disordered" evidence="1">
    <location>
        <begin position="296"/>
        <end position="317"/>
    </location>
</feature>
<dbReference type="Proteomes" id="UP000030755">
    <property type="component" value="Unassembled WGS sequence"/>
</dbReference>
<dbReference type="EMBL" id="KE560781">
    <property type="protein sequence ID" value="EPZ35684.1"/>
    <property type="molecule type" value="Genomic_DNA"/>
</dbReference>
<evidence type="ECO:0000313" key="3">
    <source>
        <dbReference type="EMBL" id="RKP19010.1"/>
    </source>
</evidence>
<evidence type="ECO:0000256" key="1">
    <source>
        <dbReference type="SAM" id="MobiDB-lite"/>
    </source>
</evidence>
<reference evidence="5" key="2">
    <citation type="journal article" date="2018" name="Nat. Microbiol.">
        <title>Leveraging single-cell genomics to expand the fungal tree of life.</title>
        <authorList>
            <person name="Ahrendt S.R."/>
            <person name="Quandt C.A."/>
            <person name="Ciobanu D."/>
            <person name="Clum A."/>
            <person name="Salamov A."/>
            <person name="Andreopoulos B."/>
            <person name="Cheng J.F."/>
            <person name="Woyke T."/>
            <person name="Pelin A."/>
            <person name="Henrissat B."/>
            <person name="Reynolds N.K."/>
            <person name="Benny G.L."/>
            <person name="Smith M.E."/>
            <person name="James T.Y."/>
            <person name="Grigoriev I.V."/>
        </authorList>
    </citation>
    <scope>NUCLEOTIDE SEQUENCE [LARGE SCALE GENOMIC DNA]</scope>
    <source>
        <strain evidence="5">CSF55</strain>
    </source>
</reference>
<evidence type="ECO:0000313" key="5">
    <source>
        <dbReference type="Proteomes" id="UP000281549"/>
    </source>
</evidence>
<accession>A0A075AZZ1</accession>
<dbReference type="EMBL" id="ML005316">
    <property type="protein sequence ID" value="RKP19010.1"/>
    <property type="molecule type" value="Genomic_DNA"/>
</dbReference>
<keyword evidence="4" id="KW-1185">Reference proteome</keyword>
<reference evidence="3" key="3">
    <citation type="submission" date="2018-08" db="EMBL/GenBank/DDBJ databases">
        <title>Leveraging single-cell genomics to expand the Fungal Tree of Life.</title>
        <authorList>
            <consortium name="DOE Joint Genome Institute"/>
            <person name="Ahrendt S.R."/>
            <person name="Quandt C.A."/>
            <person name="Ciobanu D."/>
            <person name="Clum A."/>
            <person name="Salamov A."/>
            <person name="Andreopoulos B."/>
            <person name="Cheng J.-F."/>
            <person name="Woyke T."/>
            <person name="Pelin A."/>
            <person name="Henrissat B."/>
            <person name="Reynolds N."/>
            <person name="Benny G.L."/>
            <person name="Smith M.E."/>
            <person name="James T.Y."/>
            <person name="Grigoriev I.V."/>
        </authorList>
    </citation>
    <scope>NUCLEOTIDE SEQUENCE</scope>
    <source>
        <strain evidence="3">CSF55</strain>
    </source>
</reference>
<feature type="region of interest" description="Disordered" evidence="1">
    <location>
        <begin position="351"/>
        <end position="373"/>
    </location>
</feature>
<dbReference type="AlphaFoldDB" id="A0A075AZZ1"/>
<sequence>MKVKVTIEDTNQKEVIVSAVNRAVRFNKYFLYRDDENRLSVIFEDVEAECSPDTRRLIVKYIQEATASARHHTSVSDLDEILIDCSFTKIKTTQELSAHMKRELRDATSGNSNLGVFAIKKYNTKKPGTAFFKITPLNLYQAVDIATMPLVRRVVDGSGNSLQVASSWERLHALAPNHLILEKSLSSVRTDFFERKTKEELVKIGVVNIRRIPPSKLFLETKSFEASSKILSHIKNGGTLFKTNWYYVGGSSSNNPCSMQILADELRMKLKAQDTKQTELQPPMTSSIDKAFPELQPPSESPITISKPPPASEIHDDNLKKNEANSILCDENNIMKTPTYEEMEMSDFVDDTNANTDKEDDQPTTAQDDSPNLSNNILHKFSCQIAPPSCKSTIQSLWAQQLSIQIQV</sequence>
<organism evidence="2 4">
    <name type="scientific">Rozella allomycis (strain CSF55)</name>
    <dbReference type="NCBI Taxonomy" id="988480"/>
    <lineage>
        <taxon>Eukaryota</taxon>
        <taxon>Fungi</taxon>
        <taxon>Fungi incertae sedis</taxon>
        <taxon>Cryptomycota</taxon>
        <taxon>Cryptomycota incertae sedis</taxon>
        <taxon>Rozella</taxon>
    </lineage>
</organism>
<gene>
    <name evidence="2" type="ORF">O9G_005130</name>
    <name evidence="3" type="ORF">ROZALSC1DRAFT_29354</name>
</gene>
<proteinExistence type="predicted"/>